<dbReference type="InterPro" id="IPR011333">
    <property type="entry name" value="SKP1/BTB/POZ_sf"/>
</dbReference>
<dbReference type="FunFam" id="1.25.40.420:FF:000012">
    <property type="entry name" value="BTB/POZ and TAZ domain-containing protein 2"/>
    <property type="match status" value="1"/>
</dbReference>
<dbReference type="GO" id="GO:0042542">
    <property type="term" value="P:response to hydrogen peroxide"/>
    <property type="evidence" value="ECO:0007669"/>
    <property type="project" value="UniProtKB-ARBA"/>
</dbReference>
<proteinExistence type="predicted"/>
<reference evidence="8" key="1">
    <citation type="journal article" date="2017" name="Nat. Commun.">
        <title>The asparagus genome sheds light on the origin and evolution of a young Y chromosome.</title>
        <authorList>
            <person name="Harkess A."/>
            <person name="Zhou J."/>
            <person name="Xu C."/>
            <person name="Bowers J.E."/>
            <person name="Van der Hulst R."/>
            <person name="Ayyampalayam S."/>
            <person name="Mercati F."/>
            <person name="Riccardi P."/>
            <person name="McKain M.R."/>
            <person name="Kakrana A."/>
            <person name="Tang H."/>
            <person name="Ray J."/>
            <person name="Groenendijk J."/>
            <person name="Arikit S."/>
            <person name="Mathioni S.M."/>
            <person name="Nakano M."/>
            <person name="Shan H."/>
            <person name="Telgmann-Rauber A."/>
            <person name="Kanno A."/>
            <person name="Yue Z."/>
            <person name="Chen H."/>
            <person name="Li W."/>
            <person name="Chen Y."/>
            <person name="Xu X."/>
            <person name="Zhang Y."/>
            <person name="Luo S."/>
            <person name="Chen H."/>
            <person name="Gao J."/>
            <person name="Mao Z."/>
            <person name="Pires J.C."/>
            <person name="Luo M."/>
            <person name="Kudrna D."/>
            <person name="Wing R.A."/>
            <person name="Meyers B.C."/>
            <person name="Yi K."/>
            <person name="Kong H."/>
            <person name="Lavrijsen P."/>
            <person name="Sunseri F."/>
            <person name="Falavigna A."/>
            <person name="Ye Y."/>
            <person name="Leebens-Mack J.H."/>
            <person name="Chen G."/>
        </authorList>
    </citation>
    <scope>NUCLEOTIDE SEQUENCE [LARGE SCALE GENOMIC DNA]</scope>
    <source>
        <strain evidence="8">cv. DH0086</strain>
    </source>
</reference>
<dbReference type="SUPFAM" id="SSF57933">
    <property type="entry name" value="TAZ domain"/>
    <property type="match status" value="1"/>
</dbReference>
<keyword evidence="3" id="KW-0863">Zinc-finger</keyword>
<dbReference type="GO" id="GO:0005516">
    <property type="term" value="F:calmodulin binding"/>
    <property type="evidence" value="ECO:0007669"/>
    <property type="project" value="UniProtKB-ARBA"/>
</dbReference>
<dbReference type="SMART" id="SM00551">
    <property type="entry name" value="ZnF_TAZ"/>
    <property type="match status" value="1"/>
</dbReference>
<keyword evidence="5" id="KW-0862">Zinc</keyword>
<dbReference type="InterPro" id="IPR035898">
    <property type="entry name" value="TAZ_dom_sf"/>
</dbReference>
<dbReference type="PANTHER" id="PTHR46287:SF4">
    <property type="entry name" value="BTB_POZ AND TAZ DOMAIN-CONTAINING PROTEIN 2"/>
    <property type="match status" value="1"/>
</dbReference>
<dbReference type="GO" id="GO:0009751">
    <property type="term" value="P:response to salicylic acid"/>
    <property type="evidence" value="ECO:0007669"/>
    <property type="project" value="UniProtKB-ARBA"/>
</dbReference>
<dbReference type="AlphaFoldDB" id="A0A5P1F332"/>
<keyword evidence="2" id="KW-0479">Metal-binding</keyword>
<dbReference type="InterPro" id="IPR000197">
    <property type="entry name" value="Znf_TAZ"/>
</dbReference>
<accession>A0A5P1F332</accession>
<evidence type="ECO:0000256" key="4">
    <source>
        <dbReference type="ARBA" id="ARBA00022786"/>
    </source>
</evidence>
<organism evidence="7 8">
    <name type="scientific">Asparagus officinalis</name>
    <name type="common">Garden asparagus</name>
    <dbReference type="NCBI Taxonomy" id="4686"/>
    <lineage>
        <taxon>Eukaryota</taxon>
        <taxon>Viridiplantae</taxon>
        <taxon>Streptophyta</taxon>
        <taxon>Embryophyta</taxon>
        <taxon>Tracheophyta</taxon>
        <taxon>Spermatophyta</taxon>
        <taxon>Magnoliopsida</taxon>
        <taxon>Liliopsida</taxon>
        <taxon>Asparagales</taxon>
        <taxon>Asparagaceae</taxon>
        <taxon>Asparagoideae</taxon>
        <taxon>Asparagus</taxon>
    </lineage>
</organism>
<dbReference type="CDD" id="cd14733">
    <property type="entry name" value="BACK"/>
    <property type="match status" value="1"/>
</dbReference>
<dbReference type="FunFam" id="1.20.1020.10:FF:000004">
    <property type="entry name" value="BTB/POZ and TAZ domain-containing protein 2"/>
    <property type="match status" value="1"/>
</dbReference>
<dbReference type="PANTHER" id="PTHR46287">
    <property type="entry name" value="BTB/POZ AND TAZ DOMAIN-CONTAINING PROTEIN 3-RELATED"/>
    <property type="match status" value="1"/>
</dbReference>
<evidence type="ECO:0000256" key="1">
    <source>
        <dbReference type="ARBA" id="ARBA00004906"/>
    </source>
</evidence>
<evidence type="ECO:0000313" key="7">
    <source>
        <dbReference type="EMBL" id="ONK71209.1"/>
    </source>
</evidence>
<evidence type="ECO:0000256" key="2">
    <source>
        <dbReference type="ARBA" id="ARBA00022723"/>
    </source>
</evidence>
<dbReference type="GO" id="GO:0008270">
    <property type="term" value="F:zinc ion binding"/>
    <property type="evidence" value="ECO:0007669"/>
    <property type="project" value="UniProtKB-KW"/>
</dbReference>
<keyword evidence="4" id="KW-0833">Ubl conjugation pathway</keyword>
<dbReference type="OMA" id="CRQFKQR"/>
<dbReference type="Gene3D" id="1.25.40.420">
    <property type="match status" value="1"/>
</dbReference>
<evidence type="ECO:0000256" key="5">
    <source>
        <dbReference type="ARBA" id="ARBA00022833"/>
    </source>
</evidence>
<dbReference type="SUPFAM" id="SSF54695">
    <property type="entry name" value="POZ domain"/>
    <property type="match status" value="1"/>
</dbReference>
<feature type="domain" description="TAZ-type" evidence="6">
    <location>
        <begin position="194"/>
        <end position="290"/>
    </location>
</feature>
<comment type="pathway">
    <text evidence="1">Protein modification; protein ubiquitination.</text>
</comment>
<dbReference type="Gene3D" id="1.20.1020.10">
    <property type="entry name" value="TAZ domain"/>
    <property type="match status" value="1"/>
</dbReference>
<dbReference type="EMBL" id="CM007384">
    <property type="protein sequence ID" value="ONK71209.1"/>
    <property type="molecule type" value="Genomic_DNA"/>
</dbReference>
<gene>
    <name evidence="7" type="ORF">A4U43_C04F6010</name>
</gene>
<dbReference type="Proteomes" id="UP000243459">
    <property type="component" value="Chromosome 4"/>
</dbReference>
<dbReference type="Gramene" id="ONK71209">
    <property type="protein sequence ID" value="ONK71209"/>
    <property type="gene ID" value="A4U43_C04F6010"/>
</dbReference>
<protein>
    <recommendedName>
        <fullName evidence="6">TAZ-type domain-containing protein</fullName>
    </recommendedName>
</protein>
<dbReference type="GO" id="GO:0006355">
    <property type="term" value="P:regulation of DNA-templated transcription"/>
    <property type="evidence" value="ECO:0007669"/>
    <property type="project" value="UniProtKB-ARBA"/>
</dbReference>
<evidence type="ECO:0000259" key="6">
    <source>
        <dbReference type="SMART" id="SM00551"/>
    </source>
</evidence>
<evidence type="ECO:0000256" key="3">
    <source>
        <dbReference type="ARBA" id="ARBA00022771"/>
    </source>
</evidence>
<sequence>MECENISIIVSEPDVVIRTSNGLKIPAFSGALVSASPVFEEIVERRRRKGRLDKAVPILGVPSDAVLAFVGFLCSPRSESLDQNEVMDKYGMHLMVLSHVYRVKWLKDLCEVELALRLTVDSVVDVLQLARQCDVPKLYLQCMKLLNKEFAAVEKTEGWVFLQNNDPWFELEILKFLEEEDLIQKRRKRKMEEQQVYLQLSEAMECLQHICTEGCTDVGPNEAEEAPNKQKSLSCPNYTTCHVLQNLIKHLASCRANRSACSQCRRIWNLLRLHSSVCQFTDDCRVPLCKQFKMKMNMEGKGENGKWRLLAKKVVSVKVMSSLAKKRKHDLLYKL</sequence>
<dbReference type="GO" id="GO:0009725">
    <property type="term" value="P:response to hormone"/>
    <property type="evidence" value="ECO:0007669"/>
    <property type="project" value="UniProtKB-ARBA"/>
</dbReference>
<keyword evidence="8" id="KW-1185">Reference proteome</keyword>
<evidence type="ECO:0000313" key="8">
    <source>
        <dbReference type="Proteomes" id="UP000243459"/>
    </source>
</evidence>
<name>A0A5P1F332_ASPOF</name>
<dbReference type="Pfam" id="PF02135">
    <property type="entry name" value="zf-TAZ"/>
    <property type="match status" value="1"/>
</dbReference>
<dbReference type="GO" id="GO:0005634">
    <property type="term" value="C:nucleus"/>
    <property type="evidence" value="ECO:0007669"/>
    <property type="project" value="TreeGrafter"/>
</dbReference>
<dbReference type="Gene3D" id="3.30.710.10">
    <property type="entry name" value="Potassium Channel Kv1.1, Chain A"/>
    <property type="match status" value="1"/>
</dbReference>
<dbReference type="InterPro" id="IPR044513">
    <property type="entry name" value="BT1/2/3/4/5"/>
</dbReference>